<evidence type="ECO:0000313" key="2">
    <source>
        <dbReference type="WBParaSite" id="PS1159_v2.g12167.t1"/>
    </source>
</evidence>
<dbReference type="WBParaSite" id="PS1159_v2.g12167.t1">
    <property type="protein sequence ID" value="PS1159_v2.g12167.t1"/>
    <property type="gene ID" value="PS1159_v2.g12167"/>
</dbReference>
<dbReference type="Proteomes" id="UP000887580">
    <property type="component" value="Unplaced"/>
</dbReference>
<sequence length="119" mass="13720">MLLSYDSDKAYFFGTQVKGHTEKGFMSGAGYIFSREALRILAPKLDDPNICNQNSDAMDDLHISKCIFNLGIPFIDTRDFMGRYRMLTTFPYTHFIKGVNPENLYYFPYPISQNVILLL</sequence>
<accession>A0AC35EZ23</accession>
<protein>
    <submittedName>
        <fullName evidence="2">Glycoprotein-N-acetylgalactosamine 3-beta-galactosyltransferase 1</fullName>
    </submittedName>
</protein>
<evidence type="ECO:0000313" key="1">
    <source>
        <dbReference type="Proteomes" id="UP000887580"/>
    </source>
</evidence>
<name>A0AC35EZ23_9BILA</name>
<reference evidence="2" key="1">
    <citation type="submission" date="2022-11" db="UniProtKB">
        <authorList>
            <consortium name="WormBaseParasite"/>
        </authorList>
    </citation>
    <scope>IDENTIFICATION</scope>
</reference>
<proteinExistence type="predicted"/>
<organism evidence="1 2">
    <name type="scientific">Panagrolaimus sp. PS1159</name>
    <dbReference type="NCBI Taxonomy" id="55785"/>
    <lineage>
        <taxon>Eukaryota</taxon>
        <taxon>Metazoa</taxon>
        <taxon>Ecdysozoa</taxon>
        <taxon>Nematoda</taxon>
        <taxon>Chromadorea</taxon>
        <taxon>Rhabditida</taxon>
        <taxon>Tylenchina</taxon>
        <taxon>Panagrolaimomorpha</taxon>
        <taxon>Panagrolaimoidea</taxon>
        <taxon>Panagrolaimidae</taxon>
        <taxon>Panagrolaimus</taxon>
    </lineage>
</organism>